<accession>A0A1L3ZWC0</accession>
<sequence length="195" mass="21147">MAVPTAGKWRRARTKFVNHQDCPVGRSKLGRNDAMASVEPLAPVRMVVTANSGDSGAVVLHDADRQNSLLAEEFHDQRVPGAALYNLWKASVPAETGDTTLIFDFPNVHVDPGAVVWQVLDMPPGLKLPAHKTDTLDFVIVVSGEIALGVGDREIVVRAGDHIAQLDPIHYWHNQGDEVCRLSVVRVSNLPLPAA</sequence>
<dbReference type="KEGG" id="sphj:BSL82_11910"/>
<dbReference type="STRING" id="1921510.BSL82_11910"/>
<dbReference type="AlphaFoldDB" id="A0A1L3ZWC0"/>
<dbReference type="Proteomes" id="UP000182063">
    <property type="component" value="Chromosome"/>
</dbReference>
<dbReference type="Gene3D" id="2.60.120.10">
    <property type="entry name" value="Jelly Rolls"/>
    <property type="match status" value="1"/>
</dbReference>
<evidence type="ECO:0000313" key="3">
    <source>
        <dbReference type="Proteomes" id="UP000182063"/>
    </source>
</evidence>
<protein>
    <recommendedName>
        <fullName evidence="1">Cupin type-2 domain-containing protein</fullName>
    </recommendedName>
</protein>
<organism evidence="2 3">
    <name type="scientific">Tardibacter chloracetimidivorans</name>
    <dbReference type="NCBI Taxonomy" id="1921510"/>
    <lineage>
        <taxon>Bacteria</taxon>
        <taxon>Pseudomonadati</taxon>
        <taxon>Pseudomonadota</taxon>
        <taxon>Alphaproteobacteria</taxon>
        <taxon>Sphingomonadales</taxon>
        <taxon>Sphingomonadaceae</taxon>
        <taxon>Tardibacter</taxon>
    </lineage>
</organism>
<evidence type="ECO:0000259" key="1">
    <source>
        <dbReference type="Pfam" id="PF07883"/>
    </source>
</evidence>
<evidence type="ECO:0000313" key="2">
    <source>
        <dbReference type="EMBL" id="API59927.1"/>
    </source>
</evidence>
<dbReference type="InterPro" id="IPR013096">
    <property type="entry name" value="Cupin_2"/>
</dbReference>
<gene>
    <name evidence="2" type="ORF">BSL82_11910</name>
</gene>
<proteinExistence type="predicted"/>
<name>A0A1L3ZWC0_9SPHN</name>
<dbReference type="EMBL" id="CP018221">
    <property type="protein sequence ID" value="API59927.1"/>
    <property type="molecule type" value="Genomic_DNA"/>
</dbReference>
<reference evidence="3" key="1">
    <citation type="submission" date="2016-11" db="EMBL/GenBank/DDBJ databases">
        <title>Complete Genome Sequence of alachlor-degrading Sphingomonas sp. strain JJ-A5.</title>
        <authorList>
            <person name="Lee H."/>
            <person name="Ka J.-O."/>
        </authorList>
    </citation>
    <scope>NUCLEOTIDE SEQUENCE [LARGE SCALE GENOMIC DNA]</scope>
    <source>
        <strain evidence="3">JJ-A5</strain>
    </source>
</reference>
<dbReference type="InterPro" id="IPR011051">
    <property type="entry name" value="RmlC_Cupin_sf"/>
</dbReference>
<dbReference type="PANTHER" id="PTHR36156">
    <property type="entry name" value="SLR2101 PROTEIN"/>
    <property type="match status" value="1"/>
</dbReference>
<dbReference type="Pfam" id="PF07883">
    <property type="entry name" value="Cupin_2"/>
    <property type="match status" value="1"/>
</dbReference>
<feature type="domain" description="Cupin type-2" evidence="1">
    <location>
        <begin position="120"/>
        <end position="185"/>
    </location>
</feature>
<dbReference type="InterPro" id="IPR047142">
    <property type="entry name" value="OryJ/VirC-like"/>
</dbReference>
<dbReference type="InterPro" id="IPR014710">
    <property type="entry name" value="RmlC-like_jellyroll"/>
</dbReference>
<keyword evidence="3" id="KW-1185">Reference proteome</keyword>
<dbReference type="PANTHER" id="PTHR36156:SF2">
    <property type="entry name" value="CUPIN TYPE-2 DOMAIN-CONTAINING PROTEIN"/>
    <property type="match status" value="1"/>
</dbReference>
<dbReference type="SUPFAM" id="SSF51182">
    <property type="entry name" value="RmlC-like cupins"/>
    <property type="match status" value="1"/>
</dbReference>